<dbReference type="Gene3D" id="1.10.10.10">
    <property type="entry name" value="Winged helix-like DNA-binding domain superfamily/Winged helix DNA-binding domain"/>
    <property type="match status" value="1"/>
</dbReference>
<accession>A0A510V206</accession>
<dbReference type="CDD" id="cd06170">
    <property type="entry name" value="LuxR_C_like"/>
    <property type="match status" value="1"/>
</dbReference>
<dbReference type="PROSITE" id="PS00622">
    <property type="entry name" value="HTH_LUXR_1"/>
    <property type="match status" value="1"/>
</dbReference>
<dbReference type="PRINTS" id="PR00038">
    <property type="entry name" value="HTHLUXR"/>
</dbReference>
<dbReference type="AlphaFoldDB" id="A0A510V206"/>
<organism evidence="5 6">
    <name type="scientific">Cellulomonas xylanilytica</name>
    <dbReference type="NCBI Taxonomy" id="233583"/>
    <lineage>
        <taxon>Bacteria</taxon>
        <taxon>Bacillati</taxon>
        <taxon>Actinomycetota</taxon>
        <taxon>Actinomycetes</taxon>
        <taxon>Micrococcales</taxon>
        <taxon>Cellulomonadaceae</taxon>
        <taxon>Cellulomonas</taxon>
    </lineage>
</organism>
<keyword evidence="3" id="KW-0804">Transcription</keyword>
<dbReference type="GO" id="GO:0006355">
    <property type="term" value="P:regulation of DNA-templated transcription"/>
    <property type="evidence" value="ECO:0007669"/>
    <property type="project" value="InterPro"/>
</dbReference>
<proteinExistence type="predicted"/>
<keyword evidence="1" id="KW-0805">Transcription regulation</keyword>
<dbReference type="Proteomes" id="UP000321118">
    <property type="component" value="Unassembled WGS sequence"/>
</dbReference>
<dbReference type="InterPro" id="IPR036388">
    <property type="entry name" value="WH-like_DNA-bd_sf"/>
</dbReference>
<evidence type="ECO:0000256" key="2">
    <source>
        <dbReference type="ARBA" id="ARBA00023125"/>
    </source>
</evidence>
<dbReference type="Pfam" id="PF00196">
    <property type="entry name" value="GerE"/>
    <property type="match status" value="1"/>
</dbReference>
<keyword evidence="2" id="KW-0238">DNA-binding</keyword>
<dbReference type="RefSeq" id="WP_146926596.1">
    <property type="nucleotide sequence ID" value="NZ_BJUB01000004.1"/>
</dbReference>
<evidence type="ECO:0000313" key="5">
    <source>
        <dbReference type="EMBL" id="GEK20933.1"/>
    </source>
</evidence>
<name>A0A510V206_9CELL</name>
<comment type="caution">
    <text evidence="5">The sequence shown here is derived from an EMBL/GenBank/DDBJ whole genome shotgun (WGS) entry which is preliminary data.</text>
</comment>
<dbReference type="EMBL" id="BJUB01000004">
    <property type="protein sequence ID" value="GEK20933.1"/>
    <property type="molecule type" value="Genomic_DNA"/>
</dbReference>
<dbReference type="SUPFAM" id="SSF46894">
    <property type="entry name" value="C-terminal effector domain of the bipartite response regulators"/>
    <property type="match status" value="1"/>
</dbReference>
<evidence type="ECO:0000259" key="4">
    <source>
        <dbReference type="PROSITE" id="PS50043"/>
    </source>
</evidence>
<dbReference type="OrthoDB" id="3178272at2"/>
<dbReference type="PROSITE" id="PS50043">
    <property type="entry name" value="HTH_LUXR_2"/>
    <property type="match status" value="1"/>
</dbReference>
<reference evidence="5 6" key="1">
    <citation type="submission" date="2019-07" db="EMBL/GenBank/DDBJ databases">
        <title>Whole genome shotgun sequence of Cellulomonas xylanilytica NBRC 101102.</title>
        <authorList>
            <person name="Hosoyama A."/>
            <person name="Uohara A."/>
            <person name="Ohji S."/>
            <person name="Ichikawa N."/>
        </authorList>
    </citation>
    <scope>NUCLEOTIDE SEQUENCE [LARGE SCALE GENOMIC DNA]</scope>
    <source>
        <strain evidence="5 6">NBRC 101102</strain>
    </source>
</reference>
<evidence type="ECO:0000256" key="1">
    <source>
        <dbReference type="ARBA" id="ARBA00023015"/>
    </source>
</evidence>
<evidence type="ECO:0000256" key="3">
    <source>
        <dbReference type="ARBA" id="ARBA00023163"/>
    </source>
</evidence>
<keyword evidence="6" id="KW-1185">Reference proteome</keyword>
<gene>
    <name evidence="5" type="ORF">CXY01_14530</name>
</gene>
<dbReference type="GO" id="GO:0003677">
    <property type="term" value="F:DNA binding"/>
    <property type="evidence" value="ECO:0007669"/>
    <property type="project" value="UniProtKB-KW"/>
</dbReference>
<protein>
    <recommendedName>
        <fullName evidence="4">HTH luxR-type domain-containing protein</fullName>
    </recommendedName>
</protein>
<dbReference type="SMART" id="SM00421">
    <property type="entry name" value="HTH_LUXR"/>
    <property type="match status" value="1"/>
</dbReference>
<evidence type="ECO:0000313" key="6">
    <source>
        <dbReference type="Proteomes" id="UP000321118"/>
    </source>
</evidence>
<dbReference type="PANTHER" id="PTHR44688:SF16">
    <property type="entry name" value="DNA-BINDING TRANSCRIPTIONAL ACTIVATOR DEVR_DOSR"/>
    <property type="match status" value="1"/>
</dbReference>
<dbReference type="InterPro" id="IPR000792">
    <property type="entry name" value="Tscrpt_reg_LuxR_C"/>
</dbReference>
<dbReference type="PANTHER" id="PTHR44688">
    <property type="entry name" value="DNA-BINDING TRANSCRIPTIONAL ACTIVATOR DEVR_DOSR"/>
    <property type="match status" value="1"/>
</dbReference>
<dbReference type="InterPro" id="IPR016032">
    <property type="entry name" value="Sig_transdc_resp-reg_C-effctor"/>
</dbReference>
<sequence>MADLLLREREQAVVRALLASEPAPGAALPGECVLPHLARLVDCDALGITLLDGTGAIVGGVGMLHDWTKGYALLAGAGPVALGDDGLVGAPARDRSSVGWTPHVLTVGVRDGTGHVVRLWLVRRRSRFSARDRALLGLVAPALERLLRERPTPAALLSLTAQERRVLRMVAAGLSNAEIAERLVVTLATVRKHLENAYRKLGVTNRLAAVCALEGRRPADLDRVDVLA</sequence>
<feature type="domain" description="HTH luxR-type" evidence="4">
    <location>
        <begin position="152"/>
        <end position="217"/>
    </location>
</feature>